<dbReference type="CDD" id="cd00180">
    <property type="entry name" value="PKc"/>
    <property type="match status" value="1"/>
</dbReference>
<dbReference type="PANTHER" id="PTHR11042">
    <property type="entry name" value="EUKARYOTIC TRANSLATION INITIATION FACTOR 2-ALPHA KINASE EIF2-ALPHA KINASE -RELATED"/>
    <property type="match status" value="1"/>
</dbReference>
<dbReference type="PROSITE" id="PS50011">
    <property type="entry name" value="PROTEIN_KINASE_DOM"/>
    <property type="match status" value="1"/>
</dbReference>
<evidence type="ECO:0000256" key="1">
    <source>
        <dbReference type="ARBA" id="ARBA00022679"/>
    </source>
</evidence>
<comment type="similarity">
    <text evidence="5">Belongs to the protein kinase superfamily. Ser/Thr protein kinase family. GCN2 subfamily.</text>
</comment>
<dbReference type="InterPro" id="IPR000719">
    <property type="entry name" value="Prot_kinase_dom"/>
</dbReference>
<dbReference type="OrthoDB" id="1405469at2759"/>
<keyword evidence="3 8" id="KW-0418">Kinase</keyword>
<dbReference type="AlphaFoldDB" id="A0A226D9S1"/>
<dbReference type="Gene3D" id="1.10.510.10">
    <property type="entry name" value="Transferase(Phosphotransferase) domain 1"/>
    <property type="match status" value="1"/>
</dbReference>
<sequence length="810" mass="91921">MTTNVDFLDGVRTYKSFLGSGSFGFVLEVEKEDRTPSAIKFIYPTDDEKKKVQGEREASLTQQLPRHENLVTVKNSVSNKCLSPTQLQQVFIHCKHVTRAKWEDLPSKLRTLGWTCIEMELCGRNLWESIRDPDTKLTSMSVQLKQVQIIQGLISGLGFLHSRQIIHRDLKPGNVMFKLEFQVPIKIGDFGQCRIVPGHEDPTLTKTSIGTTQYTAPEVRSGTGKYSYQSDLFSLGLIIWEIVALLTPRECQIRFDKLLNDGADDQVRDDHLLIGKDAKQLVLNLTKKAVNERYQSVYEVEKIIHGWRSVRNPVNSAQNYITGQNRGNAFVEALPFGLAPYVPPSRNPVYPSSESADDLIRRIYESKQVRDPRVLKSPPSQLDRTKSLSALNVATDSRRFNHGIETPRTNVTNPIRNFKQETNPLPPNLTYQHDPHNNINYMFKIDPKKPAGATESGSNNTPMSLPSFSKQVQPDQIQRTQNVVKHNAKQPIIPVGVFFSLDTISAATFDQQAKTFKQIYGPKRNLVCFHGGLVLISDFPHDVPSSNIITMREILTHPHIEQLRNVETVGGMRSLRVEEILAHVFIKLHEVLKRELQSSFISYAISHLSSFNRKMYYVLKNAIELAEIRAILVRESDAILAHAIYTKKLLCEPTSAVVAIEDPTTKGSDVSIYKIVENRLQLSKVYGFTTGMKECVKNLPALSRPKIFLYCLGPHSKDENIRVIREATDDRQWVDAMKITVPLEGATLLACLKYDSTYSTRWDEEFQFANLIQIVKTTPNLTHAQIEHVGENLPYDRKTYKLLFPKTLNN</sequence>
<name>A0A226D9S1_FOLCA</name>
<evidence type="ECO:0000256" key="4">
    <source>
        <dbReference type="ARBA" id="ARBA00022840"/>
    </source>
</evidence>
<comment type="caution">
    <text evidence="8">The sequence shown here is derived from an EMBL/GenBank/DDBJ whole genome shotgun (WGS) entry which is preliminary data.</text>
</comment>
<dbReference type="GO" id="GO:0005524">
    <property type="term" value="F:ATP binding"/>
    <property type="evidence" value="ECO:0007669"/>
    <property type="project" value="UniProtKB-UniRule"/>
</dbReference>
<organism evidence="8 9">
    <name type="scientific">Folsomia candida</name>
    <name type="common">Springtail</name>
    <dbReference type="NCBI Taxonomy" id="158441"/>
    <lineage>
        <taxon>Eukaryota</taxon>
        <taxon>Metazoa</taxon>
        <taxon>Ecdysozoa</taxon>
        <taxon>Arthropoda</taxon>
        <taxon>Hexapoda</taxon>
        <taxon>Collembola</taxon>
        <taxon>Entomobryomorpha</taxon>
        <taxon>Isotomoidea</taxon>
        <taxon>Isotomidae</taxon>
        <taxon>Proisotominae</taxon>
        <taxon>Folsomia</taxon>
    </lineage>
</organism>
<dbReference type="PROSITE" id="PS00107">
    <property type="entry name" value="PROTEIN_KINASE_ATP"/>
    <property type="match status" value="1"/>
</dbReference>
<evidence type="ECO:0000313" key="9">
    <source>
        <dbReference type="Proteomes" id="UP000198287"/>
    </source>
</evidence>
<feature type="binding site" evidence="6">
    <location>
        <position position="40"/>
    </location>
    <ligand>
        <name>ATP</name>
        <dbReference type="ChEBI" id="CHEBI:30616"/>
    </ligand>
</feature>
<dbReference type="Pfam" id="PF00069">
    <property type="entry name" value="Pkinase"/>
    <property type="match status" value="1"/>
</dbReference>
<keyword evidence="2 6" id="KW-0547">Nucleotide-binding</keyword>
<dbReference type="InterPro" id="IPR011009">
    <property type="entry name" value="Kinase-like_dom_sf"/>
</dbReference>
<dbReference type="Gene3D" id="3.30.200.20">
    <property type="entry name" value="Phosphorylase Kinase, domain 1"/>
    <property type="match status" value="1"/>
</dbReference>
<evidence type="ECO:0000256" key="6">
    <source>
        <dbReference type="PROSITE-ProRule" id="PRU10141"/>
    </source>
</evidence>
<evidence type="ECO:0000313" key="8">
    <source>
        <dbReference type="EMBL" id="OXA41618.1"/>
    </source>
</evidence>
<feature type="domain" description="Protein kinase" evidence="7">
    <location>
        <begin position="12"/>
        <end position="308"/>
    </location>
</feature>
<dbReference type="GO" id="GO:0005634">
    <property type="term" value="C:nucleus"/>
    <property type="evidence" value="ECO:0007669"/>
    <property type="project" value="TreeGrafter"/>
</dbReference>
<gene>
    <name evidence="8" type="ORF">Fcan01_23737</name>
</gene>
<dbReference type="GO" id="GO:0005737">
    <property type="term" value="C:cytoplasm"/>
    <property type="evidence" value="ECO:0007669"/>
    <property type="project" value="TreeGrafter"/>
</dbReference>
<dbReference type="InterPro" id="IPR017441">
    <property type="entry name" value="Protein_kinase_ATP_BS"/>
</dbReference>
<keyword evidence="1" id="KW-0808">Transferase</keyword>
<dbReference type="PROSITE" id="PS00108">
    <property type="entry name" value="PROTEIN_KINASE_ST"/>
    <property type="match status" value="1"/>
</dbReference>
<keyword evidence="4 6" id="KW-0067">ATP-binding</keyword>
<protein>
    <submittedName>
        <fullName evidence="8">Interferon-induced, double-stranded RNA-activated protein kinase</fullName>
    </submittedName>
</protein>
<keyword evidence="9" id="KW-1185">Reference proteome</keyword>
<dbReference type="GO" id="GO:0004672">
    <property type="term" value="F:protein kinase activity"/>
    <property type="evidence" value="ECO:0007669"/>
    <property type="project" value="InterPro"/>
</dbReference>
<dbReference type="InterPro" id="IPR050339">
    <property type="entry name" value="CC_SR_Kinase"/>
</dbReference>
<reference evidence="8 9" key="1">
    <citation type="submission" date="2015-12" db="EMBL/GenBank/DDBJ databases">
        <title>The genome of Folsomia candida.</title>
        <authorList>
            <person name="Faddeeva A."/>
            <person name="Derks M.F."/>
            <person name="Anvar Y."/>
            <person name="Smit S."/>
            <person name="Van Straalen N."/>
            <person name="Roelofs D."/>
        </authorList>
    </citation>
    <scope>NUCLEOTIDE SEQUENCE [LARGE SCALE GENOMIC DNA]</scope>
    <source>
        <strain evidence="8 9">VU population</strain>
        <tissue evidence="8">Whole body</tissue>
    </source>
</reference>
<accession>A0A226D9S1</accession>
<dbReference type="Proteomes" id="UP000198287">
    <property type="component" value="Unassembled WGS sequence"/>
</dbReference>
<evidence type="ECO:0000256" key="3">
    <source>
        <dbReference type="ARBA" id="ARBA00022777"/>
    </source>
</evidence>
<proteinExistence type="inferred from homology"/>
<evidence type="ECO:0000256" key="5">
    <source>
        <dbReference type="ARBA" id="ARBA00037982"/>
    </source>
</evidence>
<dbReference type="SUPFAM" id="SSF56112">
    <property type="entry name" value="Protein kinase-like (PK-like)"/>
    <property type="match status" value="1"/>
</dbReference>
<dbReference type="InterPro" id="IPR008271">
    <property type="entry name" value="Ser/Thr_kinase_AS"/>
</dbReference>
<dbReference type="EMBL" id="LNIX01000029">
    <property type="protein sequence ID" value="OXA41618.1"/>
    <property type="molecule type" value="Genomic_DNA"/>
</dbReference>
<dbReference type="SMART" id="SM00220">
    <property type="entry name" value="S_TKc"/>
    <property type="match status" value="1"/>
</dbReference>
<evidence type="ECO:0000259" key="7">
    <source>
        <dbReference type="PROSITE" id="PS50011"/>
    </source>
</evidence>
<evidence type="ECO:0000256" key="2">
    <source>
        <dbReference type="ARBA" id="ARBA00022741"/>
    </source>
</evidence>